<dbReference type="InterPro" id="IPR016163">
    <property type="entry name" value="Ald_DH_C"/>
</dbReference>
<dbReference type="SUPFAM" id="SSF53720">
    <property type="entry name" value="ALDH-like"/>
    <property type="match status" value="1"/>
</dbReference>
<evidence type="ECO:0000256" key="4">
    <source>
        <dbReference type="ARBA" id="ARBA00019842"/>
    </source>
</evidence>
<evidence type="ECO:0000256" key="11">
    <source>
        <dbReference type="RuleBase" id="RU003345"/>
    </source>
</evidence>
<evidence type="ECO:0000256" key="9">
    <source>
        <dbReference type="ARBA" id="ARBA00067047"/>
    </source>
</evidence>
<dbReference type="EC" id="1.2.1.16" evidence="9"/>
<evidence type="ECO:0000256" key="1">
    <source>
        <dbReference type="ARBA" id="ARBA00005176"/>
    </source>
</evidence>
<evidence type="ECO:0000256" key="6">
    <source>
        <dbReference type="ARBA" id="ARBA00030806"/>
    </source>
</evidence>
<dbReference type="Pfam" id="PF00171">
    <property type="entry name" value="Aldedh"/>
    <property type="match status" value="1"/>
</dbReference>
<dbReference type="InterPro" id="IPR016161">
    <property type="entry name" value="Ald_DH/histidinol_DH"/>
</dbReference>
<dbReference type="InterPro" id="IPR015590">
    <property type="entry name" value="Aldehyde_DH_dom"/>
</dbReference>
<comment type="similarity">
    <text evidence="2 11">Belongs to the aldehyde dehydrogenase family.</text>
</comment>
<sequence>MAPPKLNDPSLFKQNACYVNGEWRAAKSGKTFKVNDPSTGEFIGSSPEFDVADTNSAILAAADAFPSFRAKTGRERAKLLRRWFDELNANAEDIAKLITWENGKPINDAKGESAYAASFLEWFSEEAPRIYGDTINSSNPANRIITVKEPVGVCGLITPWNFPAAMITRKVAPALAAGCTVVCKAPAETPFTALALAELAHRAGIPKGVVNVVTALDNTIEIGKLLTTSPTIKKVSFTGSTGVGKILMKQSSDTLKKLSMELGGNSPFIVFDDADVDAAVAGAVVSKFRSSGQTCVCANRLYVQSSIYDQFIQKFTEAVKSFSVGNGFDEGITHGPLIHDRAIDKVDSHVRDAEKKGATITIGGQKLPNLGANFFQPTVIRDMTADMAIATEETFGPVAGVFSFDTEAEVVRLANQSDVGLAGYFFSRDISRVFRVGGS</sequence>
<dbReference type="InterPro" id="IPR029510">
    <property type="entry name" value="Ald_DH_CS_GLU"/>
</dbReference>
<evidence type="ECO:0000256" key="2">
    <source>
        <dbReference type="ARBA" id="ARBA00009986"/>
    </source>
</evidence>
<feature type="active site" evidence="10">
    <location>
        <position position="261"/>
    </location>
</feature>
<organism evidence="13 14">
    <name type="scientific">Bionectria ochroleuca</name>
    <name type="common">Gliocladium roseum</name>
    <dbReference type="NCBI Taxonomy" id="29856"/>
    <lineage>
        <taxon>Eukaryota</taxon>
        <taxon>Fungi</taxon>
        <taxon>Dikarya</taxon>
        <taxon>Ascomycota</taxon>
        <taxon>Pezizomycotina</taxon>
        <taxon>Sordariomycetes</taxon>
        <taxon>Hypocreomycetidae</taxon>
        <taxon>Hypocreales</taxon>
        <taxon>Bionectriaceae</taxon>
        <taxon>Clonostachys</taxon>
    </lineage>
</organism>
<dbReference type="GO" id="GO:0009450">
    <property type="term" value="P:gamma-aminobutyric acid catabolic process"/>
    <property type="evidence" value="ECO:0007669"/>
    <property type="project" value="TreeGrafter"/>
</dbReference>
<feature type="domain" description="Aldehyde dehydrogenase" evidence="12">
    <location>
        <begin position="23"/>
        <end position="436"/>
    </location>
</feature>
<keyword evidence="5 11" id="KW-0560">Oxidoreductase</keyword>
<dbReference type="GO" id="GO:0005737">
    <property type="term" value="C:cytoplasm"/>
    <property type="evidence" value="ECO:0007669"/>
    <property type="project" value="TreeGrafter"/>
</dbReference>
<comment type="catalytic activity">
    <reaction evidence="8">
        <text>succinate semialdehyde + NAD(+) + H2O = succinate + NADH + 2 H(+)</text>
        <dbReference type="Rhea" id="RHEA:13217"/>
        <dbReference type="ChEBI" id="CHEBI:15377"/>
        <dbReference type="ChEBI" id="CHEBI:15378"/>
        <dbReference type="ChEBI" id="CHEBI:30031"/>
        <dbReference type="ChEBI" id="CHEBI:57540"/>
        <dbReference type="ChEBI" id="CHEBI:57706"/>
        <dbReference type="ChEBI" id="CHEBI:57945"/>
        <dbReference type="EC" id="1.2.1.16"/>
    </reaction>
</comment>
<name>A0A8H7N7N3_BIOOC</name>
<dbReference type="PANTHER" id="PTHR43353:SF5">
    <property type="entry name" value="SUCCINATE-SEMIALDEHYDE DEHYDROGENASE, MITOCHONDRIAL"/>
    <property type="match status" value="1"/>
</dbReference>
<dbReference type="GO" id="GO:0004777">
    <property type="term" value="F:succinate-semialdehyde dehydrogenase (NAD+) activity"/>
    <property type="evidence" value="ECO:0007669"/>
    <property type="project" value="UniProtKB-EC"/>
</dbReference>
<dbReference type="InterPro" id="IPR016160">
    <property type="entry name" value="Ald_DH_CS_CYS"/>
</dbReference>
<dbReference type="PANTHER" id="PTHR43353">
    <property type="entry name" value="SUCCINATE-SEMIALDEHYDE DEHYDROGENASE, MITOCHONDRIAL"/>
    <property type="match status" value="1"/>
</dbReference>
<dbReference type="Proteomes" id="UP000616885">
    <property type="component" value="Unassembled WGS sequence"/>
</dbReference>
<evidence type="ECO:0000256" key="8">
    <source>
        <dbReference type="ARBA" id="ARBA00052698"/>
    </source>
</evidence>
<proteinExistence type="inferred from homology"/>
<reference evidence="13" key="1">
    <citation type="submission" date="2020-10" db="EMBL/GenBank/DDBJ databases">
        <title>High-Quality Genome Resource of Clonostachys rosea strain S41 by Oxford Nanopore Long-Read Sequencing.</title>
        <authorList>
            <person name="Wang H."/>
        </authorList>
    </citation>
    <scope>NUCLEOTIDE SEQUENCE</scope>
    <source>
        <strain evidence="13">S41</strain>
    </source>
</reference>
<dbReference type="EMBL" id="JADCTT010000006">
    <property type="protein sequence ID" value="KAF9750634.1"/>
    <property type="molecule type" value="Genomic_DNA"/>
</dbReference>
<dbReference type="FunFam" id="3.40.309.10:FF:000004">
    <property type="entry name" value="Succinate-semialdehyde dehydrogenase I"/>
    <property type="match status" value="1"/>
</dbReference>
<evidence type="ECO:0000256" key="3">
    <source>
        <dbReference type="ARBA" id="ARBA00013051"/>
    </source>
</evidence>
<comment type="catalytic activity">
    <reaction evidence="7">
        <text>succinate semialdehyde + NADP(+) + H2O = succinate + NADPH + 2 H(+)</text>
        <dbReference type="Rhea" id="RHEA:13213"/>
        <dbReference type="ChEBI" id="CHEBI:15377"/>
        <dbReference type="ChEBI" id="CHEBI:15378"/>
        <dbReference type="ChEBI" id="CHEBI:30031"/>
        <dbReference type="ChEBI" id="CHEBI:57706"/>
        <dbReference type="ChEBI" id="CHEBI:57783"/>
        <dbReference type="ChEBI" id="CHEBI:58349"/>
        <dbReference type="EC" id="1.2.1.16"/>
    </reaction>
</comment>
<dbReference type="InterPro" id="IPR016162">
    <property type="entry name" value="Ald_DH_N"/>
</dbReference>
<dbReference type="FunFam" id="3.40.605.10:FF:000005">
    <property type="entry name" value="Succinate-semialdehyde dehydrogenase I"/>
    <property type="match status" value="1"/>
</dbReference>
<evidence type="ECO:0000313" key="14">
    <source>
        <dbReference type="Proteomes" id="UP000616885"/>
    </source>
</evidence>
<dbReference type="PROSITE" id="PS00687">
    <property type="entry name" value="ALDEHYDE_DEHYDR_GLU"/>
    <property type="match status" value="1"/>
</dbReference>
<dbReference type="InterPro" id="IPR050740">
    <property type="entry name" value="Aldehyde_DH_Superfamily"/>
</dbReference>
<protein>
    <recommendedName>
        <fullName evidence="4">Succinate-semialdehyde dehydrogenase, mitochondrial</fullName>
        <ecNumber evidence="9">1.2.1.16</ecNumber>
        <ecNumber evidence="3">1.2.1.24</ecNumber>
    </recommendedName>
    <alternativeName>
        <fullName evidence="6">NAD(+)-dependent succinic semialdehyde dehydrogenase</fullName>
    </alternativeName>
</protein>
<dbReference type="CDD" id="cd07103">
    <property type="entry name" value="ALDH_F5_SSADH_GabD"/>
    <property type="match status" value="1"/>
</dbReference>
<dbReference type="Gene3D" id="3.40.605.10">
    <property type="entry name" value="Aldehyde Dehydrogenase, Chain A, domain 1"/>
    <property type="match status" value="1"/>
</dbReference>
<dbReference type="PROSITE" id="PS00070">
    <property type="entry name" value="ALDEHYDE_DEHYDR_CYS"/>
    <property type="match status" value="1"/>
</dbReference>
<evidence type="ECO:0000256" key="7">
    <source>
        <dbReference type="ARBA" id="ARBA00050387"/>
    </source>
</evidence>
<evidence type="ECO:0000259" key="12">
    <source>
        <dbReference type="Pfam" id="PF00171"/>
    </source>
</evidence>
<evidence type="ECO:0000256" key="5">
    <source>
        <dbReference type="ARBA" id="ARBA00023002"/>
    </source>
</evidence>
<evidence type="ECO:0000256" key="10">
    <source>
        <dbReference type="PROSITE-ProRule" id="PRU10007"/>
    </source>
</evidence>
<dbReference type="AlphaFoldDB" id="A0A8H7N7N3"/>
<comment type="caution">
    <text evidence="13">The sequence shown here is derived from an EMBL/GenBank/DDBJ whole genome shotgun (WGS) entry which is preliminary data.</text>
</comment>
<gene>
    <name evidence="13" type="ORF">IM811_014854</name>
</gene>
<dbReference type="Gene3D" id="3.40.309.10">
    <property type="entry name" value="Aldehyde Dehydrogenase, Chain A, domain 2"/>
    <property type="match status" value="1"/>
</dbReference>
<dbReference type="EC" id="1.2.1.24" evidence="3"/>
<evidence type="ECO:0000313" key="13">
    <source>
        <dbReference type="EMBL" id="KAF9750634.1"/>
    </source>
</evidence>
<accession>A0A8H7N7N3</accession>
<comment type="pathway">
    <text evidence="1">Amino-acid degradation; 4-aminobutanoate degradation.</text>
</comment>